<proteinExistence type="predicted"/>
<evidence type="ECO:0008006" key="3">
    <source>
        <dbReference type="Google" id="ProtNLM"/>
    </source>
</evidence>
<dbReference type="PANTHER" id="PTHR47577">
    <property type="entry name" value="THAP DOMAIN-CONTAINING PROTEIN 6"/>
    <property type="match status" value="1"/>
</dbReference>
<dbReference type="EMBL" id="KQ977796">
    <property type="protein sequence ID" value="KYM99626.1"/>
    <property type="molecule type" value="Genomic_DNA"/>
</dbReference>
<dbReference type="STRING" id="456900.A0A151IFF2"/>
<dbReference type="PANTHER" id="PTHR47577:SF2">
    <property type="entry name" value="THAP DOMAIN CONTAINING 9"/>
    <property type="match status" value="1"/>
</dbReference>
<evidence type="ECO:0000313" key="2">
    <source>
        <dbReference type="Proteomes" id="UP000078542"/>
    </source>
</evidence>
<reference evidence="1 2" key="1">
    <citation type="submission" date="2016-03" db="EMBL/GenBank/DDBJ databases">
        <title>Cyphomyrmex costatus WGS genome.</title>
        <authorList>
            <person name="Nygaard S."/>
            <person name="Hu H."/>
            <person name="Boomsma J."/>
            <person name="Zhang G."/>
        </authorList>
    </citation>
    <scope>NUCLEOTIDE SEQUENCE [LARGE SCALE GENOMIC DNA]</scope>
    <source>
        <strain evidence="1">MS0001</strain>
        <tissue evidence="1">Whole body</tissue>
    </source>
</reference>
<organism evidence="1 2">
    <name type="scientific">Cyphomyrmex costatus</name>
    <dbReference type="NCBI Taxonomy" id="456900"/>
    <lineage>
        <taxon>Eukaryota</taxon>
        <taxon>Metazoa</taxon>
        <taxon>Ecdysozoa</taxon>
        <taxon>Arthropoda</taxon>
        <taxon>Hexapoda</taxon>
        <taxon>Insecta</taxon>
        <taxon>Pterygota</taxon>
        <taxon>Neoptera</taxon>
        <taxon>Endopterygota</taxon>
        <taxon>Hymenoptera</taxon>
        <taxon>Apocrita</taxon>
        <taxon>Aculeata</taxon>
        <taxon>Formicoidea</taxon>
        <taxon>Formicidae</taxon>
        <taxon>Myrmicinae</taxon>
        <taxon>Cyphomyrmex</taxon>
    </lineage>
</organism>
<gene>
    <name evidence="1" type="ORF">ALC62_09628</name>
</gene>
<sequence>MGDILNCKNKFSRHKFNTPLTSENYAQQQTHAKYFEEYINTLQDANGIPILQSGKKTGFLGLIVCLRNISRIYHHILKLANVLVCNKLYNIINCEICKNQLVGEKMPLLSKIKNKRPYLKSSDDVCIICKVSESTIRQYMNELKKNNIKQFLINTILRRLSSPFSNNTMQDHILTQEIFDNHRTQLCKHIVSLYIDVRLFYEAKNMSSKDDYICQKYTKLILFSHQ</sequence>
<accession>A0A151IFF2</accession>
<dbReference type="Proteomes" id="UP000078542">
    <property type="component" value="Unassembled WGS sequence"/>
</dbReference>
<dbReference type="AlphaFoldDB" id="A0A151IFF2"/>
<keyword evidence="2" id="KW-1185">Reference proteome</keyword>
<name>A0A151IFF2_9HYME</name>
<evidence type="ECO:0000313" key="1">
    <source>
        <dbReference type="EMBL" id="KYM99626.1"/>
    </source>
</evidence>
<protein>
    <recommendedName>
        <fullName evidence="3">THAP domain-containing protein 9</fullName>
    </recommendedName>
</protein>